<sequence>MQLPLPVFSKKNQRNATVHEVKRYVDIEAISCLDNSWHDFSYTSDGVPDTTIVHFRPKKETPKGAALDFIEFLSDFIAFDVEKYLTERLLKAIDLDPKIVSSFL</sequence>
<dbReference type="AlphaFoldDB" id="A0A0M3I9X0"/>
<reference evidence="2" key="1">
    <citation type="submission" date="2017-02" db="UniProtKB">
        <authorList>
            <consortium name="WormBaseParasite"/>
        </authorList>
    </citation>
    <scope>IDENTIFICATION</scope>
</reference>
<accession>A0A0M3I9X0</accession>
<keyword evidence="1" id="KW-1185">Reference proteome</keyword>
<evidence type="ECO:0000313" key="2">
    <source>
        <dbReference type="WBParaSite" id="ALUE_0001430301-mRNA-1"/>
    </source>
</evidence>
<proteinExistence type="predicted"/>
<dbReference type="Proteomes" id="UP000036681">
    <property type="component" value="Unplaced"/>
</dbReference>
<protein>
    <submittedName>
        <fullName evidence="2">Uncharacterized protein</fullName>
    </submittedName>
</protein>
<organism evidence="1 2">
    <name type="scientific">Ascaris lumbricoides</name>
    <name type="common">Giant roundworm</name>
    <dbReference type="NCBI Taxonomy" id="6252"/>
    <lineage>
        <taxon>Eukaryota</taxon>
        <taxon>Metazoa</taxon>
        <taxon>Ecdysozoa</taxon>
        <taxon>Nematoda</taxon>
        <taxon>Chromadorea</taxon>
        <taxon>Rhabditida</taxon>
        <taxon>Spirurina</taxon>
        <taxon>Ascaridomorpha</taxon>
        <taxon>Ascaridoidea</taxon>
        <taxon>Ascarididae</taxon>
        <taxon>Ascaris</taxon>
    </lineage>
</organism>
<name>A0A0M3I9X0_ASCLU</name>
<evidence type="ECO:0000313" key="1">
    <source>
        <dbReference type="Proteomes" id="UP000036681"/>
    </source>
</evidence>
<dbReference type="WBParaSite" id="ALUE_0001430301-mRNA-1">
    <property type="protein sequence ID" value="ALUE_0001430301-mRNA-1"/>
    <property type="gene ID" value="ALUE_0001430301"/>
</dbReference>